<evidence type="ECO:0000259" key="3">
    <source>
        <dbReference type="Pfam" id="PF00407"/>
    </source>
</evidence>
<dbReference type="InterPro" id="IPR000916">
    <property type="entry name" value="Bet_v_I/MLP"/>
</dbReference>
<dbReference type="GO" id="GO:0005737">
    <property type="term" value="C:cytoplasm"/>
    <property type="evidence" value="ECO:0007669"/>
    <property type="project" value="TreeGrafter"/>
</dbReference>
<dbReference type="PANTHER" id="PTHR31213:SF168">
    <property type="entry name" value="OS12G0555100 PROTEIN"/>
    <property type="match status" value="1"/>
</dbReference>
<dbReference type="Pfam" id="PF00407">
    <property type="entry name" value="Bet_v_1"/>
    <property type="match status" value="1"/>
</dbReference>
<dbReference type="EMBL" id="LWDX02061959">
    <property type="protein sequence ID" value="OEL16778.1"/>
    <property type="molecule type" value="Genomic_DNA"/>
</dbReference>
<dbReference type="GO" id="GO:0006952">
    <property type="term" value="P:defense response"/>
    <property type="evidence" value="ECO:0007669"/>
    <property type="project" value="InterPro"/>
</dbReference>
<dbReference type="GO" id="GO:0009738">
    <property type="term" value="P:abscisic acid-activated signaling pathway"/>
    <property type="evidence" value="ECO:0007669"/>
    <property type="project" value="TreeGrafter"/>
</dbReference>
<sequence>MVAGVITEECTLAVSGELLWKVMSFGDGKSTLLPKACEGLIGAVEVEGDGGAGSVTTIKFNAAMGEATVIKTRVVALDAAARVMRSEVLEGGKVTVEYERLDGAPLAAEDQAKLAQGYLALIKKVEAYLVAHPEEFD</sequence>
<dbReference type="AlphaFoldDB" id="A0A1E5UVE0"/>
<dbReference type="GO" id="GO:0038023">
    <property type="term" value="F:signaling receptor activity"/>
    <property type="evidence" value="ECO:0007669"/>
    <property type="project" value="TreeGrafter"/>
</dbReference>
<evidence type="ECO:0000313" key="5">
    <source>
        <dbReference type="Proteomes" id="UP000095767"/>
    </source>
</evidence>
<dbReference type="PANTHER" id="PTHR31213">
    <property type="entry name" value="OS08G0374000 PROTEIN-RELATED"/>
    <property type="match status" value="1"/>
</dbReference>
<dbReference type="InterPro" id="IPR050279">
    <property type="entry name" value="Plant_def-hormone_signal"/>
</dbReference>
<accession>A0A1E5UVE0</accession>
<reference evidence="4 5" key="1">
    <citation type="submission" date="2016-09" db="EMBL/GenBank/DDBJ databases">
        <title>The draft genome of Dichanthelium oligosanthes: A C3 panicoid grass species.</title>
        <authorList>
            <person name="Studer A.J."/>
            <person name="Schnable J.C."/>
            <person name="Brutnell T.P."/>
        </authorList>
    </citation>
    <scope>NUCLEOTIDE SEQUENCE [LARGE SCALE GENOMIC DNA]</scope>
    <source>
        <strain evidence="5">cv. Kellogg 1175</strain>
        <tissue evidence="4">Leaf</tissue>
    </source>
</reference>
<dbReference type="Proteomes" id="UP000095767">
    <property type="component" value="Unassembled WGS sequence"/>
</dbReference>
<feature type="domain" description="Bet v I/Major latex protein" evidence="3">
    <location>
        <begin position="1"/>
        <end position="91"/>
    </location>
</feature>
<comment type="similarity">
    <text evidence="2">Belongs to the BetVI family.</text>
</comment>
<comment type="caution">
    <text evidence="4">The sequence shown here is derived from an EMBL/GenBank/DDBJ whole genome shotgun (WGS) entry which is preliminary data.</text>
</comment>
<dbReference type="InterPro" id="IPR023393">
    <property type="entry name" value="START-like_dom_sf"/>
</dbReference>
<name>A0A1E5UVE0_9POAL</name>
<protein>
    <recommendedName>
        <fullName evidence="3">Bet v I/Major latex protein domain-containing protein</fullName>
    </recommendedName>
</protein>
<dbReference type="SUPFAM" id="SSF55961">
    <property type="entry name" value="Bet v1-like"/>
    <property type="match status" value="1"/>
</dbReference>
<dbReference type="GO" id="GO:0005634">
    <property type="term" value="C:nucleus"/>
    <property type="evidence" value="ECO:0007669"/>
    <property type="project" value="UniProtKB-SubCell"/>
</dbReference>
<dbReference type="OrthoDB" id="1500546at2759"/>
<dbReference type="GO" id="GO:0010427">
    <property type="term" value="F:abscisic acid binding"/>
    <property type="evidence" value="ECO:0007669"/>
    <property type="project" value="TreeGrafter"/>
</dbReference>
<evidence type="ECO:0000313" key="4">
    <source>
        <dbReference type="EMBL" id="OEL16778.1"/>
    </source>
</evidence>
<evidence type="ECO:0000256" key="1">
    <source>
        <dbReference type="ARBA" id="ARBA00004123"/>
    </source>
</evidence>
<keyword evidence="5" id="KW-1185">Reference proteome</keyword>
<comment type="subcellular location">
    <subcellularLocation>
        <location evidence="1">Nucleus</location>
    </subcellularLocation>
</comment>
<dbReference type="Gene3D" id="3.30.530.20">
    <property type="match status" value="2"/>
</dbReference>
<gene>
    <name evidence="4" type="ORF">BAE44_0022203</name>
</gene>
<organism evidence="4 5">
    <name type="scientific">Dichanthelium oligosanthes</name>
    <dbReference type="NCBI Taxonomy" id="888268"/>
    <lineage>
        <taxon>Eukaryota</taxon>
        <taxon>Viridiplantae</taxon>
        <taxon>Streptophyta</taxon>
        <taxon>Embryophyta</taxon>
        <taxon>Tracheophyta</taxon>
        <taxon>Spermatophyta</taxon>
        <taxon>Magnoliopsida</taxon>
        <taxon>Liliopsida</taxon>
        <taxon>Poales</taxon>
        <taxon>Poaceae</taxon>
        <taxon>PACMAD clade</taxon>
        <taxon>Panicoideae</taxon>
        <taxon>Panicodae</taxon>
        <taxon>Paniceae</taxon>
        <taxon>Dichantheliinae</taxon>
        <taxon>Dichanthelium</taxon>
    </lineage>
</organism>
<dbReference type="GO" id="GO:0004864">
    <property type="term" value="F:protein phosphatase inhibitor activity"/>
    <property type="evidence" value="ECO:0007669"/>
    <property type="project" value="TreeGrafter"/>
</dbReference>
<proteinExistence type="inferred from homology"/>
<evidence type="ECO:0000256" key="2">
    <source>
        <dbReference type="ARBA" id="ARBA00009744"/>
    </source>
</evidence>